<organism evidence="5 6">
    <name type="scientific">Pyrus ussuriensis x Pyrus communis</name>
    <dbReference type="NCBI Taxonomy" id="2448454"/>
    <lineage>
        <taxon>Eukaryota</taxon>
        <taxon>Viridiplantae</taxon>
        <taxon>Streptophyta</taxon>
        <taxon>Embryophyta</taxon>
        <taxon>Tracheophyta</taxon>
        <taxon>Spermatophyta</taxon>
        <taxon>Magnoliopsida</taxon>
        <taxon>eudicotyledons</taxon>
        <taxon>Gunneridae</taxon>
        <taxon>Pentapetalae</taxon>
        <taxon>rosids</taxon>
        <taxon>fabids</taxon>
        <taxon>Rosales</taxon>
        <taxon>Rosaceae</taxon>
        <taxon>Amygdaloideae</taxon>
        <taxon>Maleae</taxon>
        <taxon>Pyrus</taxon>
    </lineage>
</organism>
<evidence type="ECO:0000256" key="2">
    <source>
        <dbReference type="ARBA" id="ARBA00022737"/>
    </source>
</evidence>
<evidence type="ECO:0000313" key="6">
    <source>
        <dbReference type="Proteomes" id="UP000327157"/>
    </source>
</evidence>
<gene>
    <name evidence="5" type="ORF">D8674_018881</name>
</gene>
<comment type="caution">
    <text evidence="5">The sequence shown here is derived from an EMBL/GenBank/DDBJ whole genome shotgun (WGS) entry which is preliminary data.</text>
</comment>
<dbReference type="PROSITE" id="PS50017">
    <property type="entry name" value="DEATH_DOMAIN"/>
    <property type="match status" value="1"/>
</dbReference>
<dbReference type="AlphaFoldDB" id="A0A5N5G616"/>
<keyword evidence="6" id="KW-1185">Reference proteome</keyword>
<dbReference type="InterPro" id="IPR011990">
    <property type="entry name" value="TPR-like_helical_dom_sf"/>
</dbReference>
<feature type="compositionally biased region" description="Polar residues" evidence="3">
    <location>
        <begin position="151"/>
        <end position="161"/>
    </location>
</feature>
<dbReference type="EMBL" id="SMOL01000487">
    <property type="protein sequence ID" value="KAB2610849.1"/>
    <property type="molecule type" value="Genomic_DNA"/>
</dbReference>
<name>A0A5N5G616_9ROSA</name>
<feature type="domain" description="Death" evidence="4">
    <location>
        <begin position="30"/>
        <end position="103"/>
    </location>
</feature>
<feature type="region of interest" description="Disordered" evidence="3">
    <location>
        <begin position="150"/>
        <end position="201"/>
    </location>
</feature>
<dbReference type="GO" id="GO:0007165">
    <property type="term" value="P:signal transduction"/>
    <property type="evidence" value="ECO:0007669"/>
    <property type="project" value="InterPro"/>
</dbReference>
<dbReference type="Proteomes" id="UP000327157">
    <property type="component" value="Chromosome 17"/>
</dbReference>
<sequence>MGMLAPRRFLQKRKKVEAFKDAADEAEQKNWRRLMNEIEKTGSAVSVLKSEKLKDKTIPMDVVLELWMPSSGPEPSAVTYQIILKIFVEGSKFKEAEEIFGTLLNEEKSPLNYDKACKMFAVMSERGVPQSTITYNSLISFENNARKSPRCITSSNEQGASKSLVPVDENDSDDEYDKEDDETYDDELECSSQVTSSNDERKHELIYLHSDNEKNLGDLLAVADS</sequence>
<feature type="compositionally biased region" description="Acidic residues" evidence="3">
    <location>
        <begin position="168"/>
        <end position="189"/>
    </location>
</feature>
<evidence type="ECO:0000256" key="3">
    <source>
        <dbReference type="SAM" id="MobiDB-lite"/>
    </source>
</evidence>
<protein>
    <submittedName>
        <fullName evidence="5">Pentatricopeptide repeat-containing protein</fullName>
    </submittedName>
</protein>
<evidence type="ECO:0000259" key="4">
    <source>
        <dbReference type="PROSITE" id="PS50017"/>
    </source>
</evidence>
<dbReference type="PANTHER" id="PTHR47936:SF1">
    <property type="entry name" value="PENTATRICOPEPTIDE REPEAT-CONTAINING PROTEIN GUN1, CHLOROPLASTIC"/>
    <property type="match status" value="1"/>
</dbReference>
<dbReference type="PANTHER" id="PTHR47936">
    <property type="entry name" value="PPR_LONG DOMAIN-CONTAINING PROTEIN"/>
    <property type="match status" value="1"/>
</dbReference>
<dbReference type="InterPro" id="IPR000488">
    <property type="entry name" value="Death_dom"/>
</dbReference>
<dbReference type="Gene3D" id="1.25.40.10">
    <property type="entry name" value="Tetratricopeptide repeat domain"/>
    <property type="match status" value="1"/>
</dbReference>
<accession>A0A5N5G616</accession>
<reference evidence="5 6" key="3">
    <citation type="submission" date="2019-11" db="EMBL/GenBank/DDBJ databases">
        <title>A de novo genome assembly of a pear dwarfing rootstock.</title>
        <authorList>
            <person name="Wang F."/>
            <person name="Wang J."/>
            <person name="Li S."/>
            <person name="Zhang Y."/>
            <person name="Fang M."/>
            <person name="Ma L."/>
            <person name="Zhao Y."/>
            <person name="Jiang S."/>
        </authorList>
    </citation>
    <scope>NUCLEOTIDE SEQUENCE [LARGE SCALE GENOMIC DNA]</scope>
    <source>
        <strain evidence="5">S2</strain>
        <tissue evidence="5">Leaf</tissue>
    </source>
</reference>
<comment type="similarity">
    <text evidence="1">Belongs to the PPR family. P subfamily.</text>
</comment>
<proteinExistence type="inferred from homology"/>
<evidence type="ECO:0000256" key="1">
    <source>
        <dbReference type="ARBA" id="ARBA00007626"/>
    </source>
</evidence>
<reference evidence="5 6" key="1">
    <citation type="submission" date="2019-09" db="EMBL/GenBank/DDBJ databases">
        <authorList>
            <person name="Ou C."/>
        </authorList>
    </citation>
    <scope>NUCLEOTIDE SEQUENCE [LARGE SCALE GENOMIC DNA]</scope>
    <source>
        <strain evidence="5">S2</strain>
        <tissue evidence="5">Leaf</tissue>
    </source>
</reference>
<evidence type="ECO:0000313" key="5">
    <source>
        <dbReference type="EMBL" id="KAB2610849.1"/>
    </source>
</evidence>
<keyword evidence="2" id="KW-0677">Repeat</keyword>
<reference evidence="6" key="2">
    <citation type="submission" date="2019-10" db="EMBL/GenBank/DDBJ databases">
        <title>A de novo genome assembly of a pear dwarfing rootstock.</title>
        <authorList>
            <person name="Wang F."/>
            <person name="Wang J."/>
            <person name="Li S."/>
            <person name="Zhang Y."/>
            <person name="Fang M."/>
            <person name="Ma L."/>
            <person name="Zhao Y."/>
            <person name="Jiang S."/>
        </authorList>
    </citation>
    <scope>NUCLEOTIDE SEQUENCE [LARGE SCALE GENOMIC DNA]</scope>
</reference>
<dbReference type="OrthoDB" id="185373at2759"/>